<feature type="transmembrane region" description="Helical" evidence="1">
    <location>
        <begin position="26"/>
        <end position="45"/>
    </location>
</feature>
<feature type="transmembrane region" description="Helical" evidence="1">
    <location>
        <begin position="100"/>
        <end position="119"/>
    </location>
</feature>
<dbReference type="EMBL" id="DRMS01000297">
    <property type="protein sequence ID" value="HFC92739.1"/>
    <property type="molecule type" value="Genomic_DNA"/>
</dbReference>
<sequence length="202" mass="22797">MHLKNIFTFGESVDGYDRLVLNEREARAGAGILFLFAFLSFLYAYQNMNFRFTKIFITFFMIDFIIRVLINPKFSPSLIAGRLFIAHQKPEYVSATPKRFAWSIGLVLSVVMFVLVVILEVMAPIKIAICLFCLSLVYFEAVFGICIGCVLYAFITKQPTKYCPGGVCEITQKEAVQTISPAQLIIIASALTIAAYFTYLVY</sequence>
<reference evidence="3" key="1">
    <citation type="journal article" date="2020" name="mSystems">
        <title>Genome- and Community-Level Interaction Insights into Carbon Utilization and Element Cycling Functions of Hydrothermarchaeota in Hydrothermal Sediment.</title>
        <authorList>
            <person name="Zhou Z."/>
            <person name="Liu Y."/>
            <person name="Xu W."/>
            <person name="Pan J."/>
            <person name="Luo Z.H."/>
            <person name="Li M."/>
        </authorList>
    </citation>
    <scope>NUCLEOTIDE SEQUENCE [LARGE SCALE GENOMIC DNA]</scope>
    <source>
        <strain evidence="3">HyVt-493</strain>
    </source>
</reference>
<comment type="caution">
    <text evidence="3">The sequence shown here is derived from an EMBL/GenBank/DDBJ whole genome shotgun (WGS) entry which is preliminary data.</text>
</comment>
<evidence type="ECO:0000313" key="3">
    <source>
        <dbReference type="EMBL" id="HFC92739.1"/>
    </source>
</evidence>
<name>A0A7V2T3F8_LEUMU</name>
<organism evidence="3">
    <name type="scientific">Leucothrix mucor</name>
    <dbReference type="NCBI Taxonomy" id="45248"/>
    <lineage>
        <taxon>Bacteria</taxon>
        <taxon>Pseudomonadati</taxon>
        <taxon>Pseudomonadota</taxon>
        <taxon>Gammaproteobacteria</taxon>
        <taxon>Thiotrichales</taxon>
        <taxon>Thiotrichaceae</taxon>
        <taxon>Leucothrix</taxon>
    </lineage>
</organism>
<dbReference type="InterPro" id="IPR025508">
    <property type="entry name" value="DUF4395"/>
</dbReference>
<keyword evidence="1" id="KW-1133">Transmembrane helix</keyword>
<feature type="transmembrane region" description="Helical" evidence="1">
    <location>
        <begin position="131"/>
        <end position="155"/>
    </location>
</feature>
<dbReference type="Proteomes" id="UP000885750">
    <property type="component" value="Unassembled WGS sequence"/>
</dbReference>
<dbReference type="Pfam" id="PF14340">
    <property type="entry name" value="DUF4395"/>
    <property type="match status" value="1"/>
</dbReference>
<proteinExistence type="predicted"/>
<keyword evidence="1" id="KW-0812">Transmembrane</keyword>
<protein>
    <submittedName>
        <fullName evidence="3">DUF4395 domain-containing protein</fullName>
    </submittedName>
</protein>
<evidence type="ECO:0000256" key="1">
    <source>
        <dbReference type="SAM" id="Phobius"/>
    </source>
</evidence>
<feature type="transmembrane region" description="Helical" evidence="1">
    <location>
        <begin position="52"/>
        <end position="70"/>
    </location>
</feature>
<dbReference type="AlphaFoldDB" id="A0A7V2T3F8"/>
<feature type="transmembrane region" description="Helical" evidence="1">
    <location>
        <begin position="182"/>
        <end position="201"/>
    </location>
</feature>
<accession>A0A7V2T3F8</accession>
<evidence type="ECO:0000259" key="2">
    <source>
        <dbReference type="Pfam" id="PF14340"/>
    </source>
</evidence>
<feature type="domain" description="DUF4395" evidence="2">
    <location>
        <begin position="22"/>
        <end position="156"/>
    </location>
</feature>
<gene>
    <name evidence="3" type="ORF">ENJ51_07990</name>
</gene>
<keyword evidence="1" id="KW-0472">Membrane</keyword>